<evidence type="ECO:0000313" key="3">
    <source>
        <dbReference type="Proteomes" id="UP001477947"/>
    </source>
</evidence>
<keyword evidence="3" id="KW-1185">Reference proteome</keyword>
<reference evidence="2 3" key="1">
    <citation type="submission" date="2024-04" db="EMBL/GenBank/DDBJ databases">
        <title>Isolation and characterization of novel acetogenic strains of the genera Terrisporobacter and Acetoanaerobium.</title>
        <authorList>
            <person name="Boeer T."/>
            <person name="Schueler M.A."/>
            <person name="Lueschen A."/>
            <person name="Eysell L."/>
            <person name="Droege J."/>
            <person name="Heinemann M."/>
            <person name="Engelhardt L."/>
            <person name="Basen M."/>
            <person name="Daniel R."/>
        </authorList>
    </citation>
    <scope>NUCLEOTIDE SEQUENCE [LARGE SCALE GENOMIC DNA]</scope>
    <source>
        <strain evidence="2 3">ELB</strain>
    </source>
</reference>
<dbReference type="Proteomes" id="UP001477947">
    <property type="component" value="Chromosome"/>
</dbReference>
<keyword evidence="1" id="KW-1133">Transmembrane helix</keyword>
<evidence type="ECO:0000313" key="2">
    <source>
        <dbReference type="EMBL" id="XAM42135.1"/>
    </source>
</evidence>
<sequence length="101" mass="11954">MKSLIKCPNCNKNFEIYDILLSKKYKNIIHCNSCKKEFIPENILYRRVYEFFVVPLITISINKDIEGGIVYVTILITLIILGLLFDLIPHRFNRYIESIQK</sequence>
<dbReference type="EMBL" id="CP154622">
    <property type="protein sequence ID" value="XAM42135.1"/>
    <property type="molecule type" value="Genomic_DNA"/>
</dbReference>
<organism evidence="2 3">
    <name type="scientific">Terrisporobacter petrolearius</name>
    <dbReference type="NCBI Taxonomy" id="1460447"/>
    <lineage>
        <taxon>Bacteria</taxon>
        <taxon>Bacillati</taxon>
        <taxon>Bacillota</taxon>
        <taxon>Clostridia</taxon>
        <taxon>Peptostreptococcales</taxon>
        <taxon>Peptostreptococcaceae</taxon>
        <taxon>Terrisporobacter</taxon>
    </lineage>
</organism>
<keyword evidence="1" id="KW-0812">Transmembrane</keyword>
<feature type="transmembrane region" description="Helical" evidence="1">
    <location>
        <begin position="68"/>
        <end position="88"/>
    </location>
</feature>
<gene>
    <name evidence="2" type="ORF">TPELB_24480</name>
</gene>
<dbReference type="RefSeq" id="WP_343337433.1">
    <property type="nucleotide sequence ID" value="NZ_CP154622.1"/>
</dbReference>
<evidence type="ECO:0000256" key="1">
    <source>
        <dbReference type="SAM" id="Phobius"/>
    </source>
</evidence>
<name>A0ABZ3FE80_9FIRM</name>
<accession>A0ABZ3FE80</accession>
<protein>
    <recommendedName>
        <fullName evidence="4">Cxxc_20_cxxc protein</fullName>
    </recommendedName>
</protein>
<keyword evidence="1" id="KW-0472">Membrane</keyword>
<proteinExistence type="predicted"/>
<evidence type="ECO:0008006" key="4">
    <source>
        <dbReference type="Google" id="ProtNLM"/>
    </source>
</evidence>